<dbReference type="AlphaFoldDB" id="A0A9E4NIJ4"/>
<evidence type="ECO:0000256" key="7">
    <source>
        <dbReference type="ARBA" id="ARBA00022692"/>
    </source>
</evidence>
<keyword evidence="7 13" id="KW-0812">Transmembrane</keyword>
<dbReference type="InterPro" id="IPR003594">
    <property type="entry name" value="HATPase_dom"/>
</dbReference>
<name>A0A9E4NIJ4_9GAMM</name>
<evidence type="ECO:0000256" key="12">
    <source>
        <dbReference type="SAM" id="MobiDB-lite"/>
    </source>
</evidence>
<dbReference type="PROSITE" id="PS50885">
    <property type="entry name" value="HAMP"/>
    <property type="match status" value="1"/>
</dbReference>
<dbReference type="Gene3D" id="1.10.287.130">
    <property type="match status" value="1"/>
</dbReference>
<sequence length="718" mass="79969">MSTGPKRLNRPFRIIEAIRGSLRYKLLVLVLFPILLIMPIALGLAIYWGSQFSYEQLFIKVNTDLSVAEDNFHRLQEDYLNTLGRLAESYAFYTALESKSGLVVNAQLAELQRSAGFSYLHLLGVDGKRLFLSYGEAEKRGHSSPSLLVALQGHPRVEIEIFSAEALDEQSPGLAKQVELPLIDTPRARPTVQRIEGRGMMIRALYPVKNSRGQVVAVLDGGVLLNANFKFVDTIRDLVYGPGSLPKGSIGTVTVFLNDVRITTNVPRTPNQRALGTRVSDEVRTQVLDDGEKWIDRAFVVNDWYISAYQPIIDVNGERVGMLYAGFLESPSRNALWQALGVLILLFLALMLFSSVLSISGAKSIFKPLEMMMAVFRATREGYTKRIGKISSMDEIGVLANEFDLLLDLLQERNLQVQQWADQLEEKVDERTAELKLKNQKLVTTIQILRETRAQLIAAEKLAALGELTAGMAHEINNPTAVMLGNLDLLVEELGDNATPVKGEIDLIIEQIFRIKDIINNLLQYARPDEITETPSVIDVNEVVQHTLALVRYLRKQKQFEIRLDLNAARPVKINPHELQQVLVNLFVNAVHALDSSAGIISLSTDDWDEKGVVIRVEDNGMGIEEEQIEMIFNPFHTSKRVGEGTGLGLSVSYGLIKKYGGDITVRSDQGQGSLFSVWILQEPDLMEEETALMEQFQPTEQPPEAASSSVGQSKQSA</sequence>
<dbReference type="Pfam" id="PF17202">
    <property type="entry name" value="sCache_3_3"/>
    <property type="match status" value="1"/>
</dbReference>
<dbReference type="SMART" id="SM00388">
    <property type="entry name" value="HisKA"/>
    <property type="match status" value="1"/>
</dbReference>
<dbReference type="InterPro" id="IPR036890">
    <property type="entry name" value="HATPase_C_sf"/>
</dbReference>
<feature type="region of interest" description="Disordered" evidence="12">
    <location>
        <begin position="695"/>
        <end position="718"/>
    </location>
</feature>
<dbReference type="PROSITE" id="PS50109">
    <property type="entry name" value="HIS_KIN"/>
    <property type="match status" value="1"/>
</dbReference>
<evidence type="ECO:0000256" key="11">
    <source>
        <dbReference type="SAM" id="Coils"/>
    </source>
</evidence>
<dbReference type="EC" id="2.7.13.3" evidence="3"/>
<dbReference type="SUPFAM" id="SSF55874">
    <property type="entry name" value="ATPase domain of HSP90 chaperone/DNA topoisomerase II/histidine kinase"/>
    <property type="match status" value="1"/>
</dbReference>
<gene>
    <name evidence="16" type="ORF">JAY77_07035</name>
</gene>
<proteinExistence type="predicted"/>
<dbReference type="InterPro" id="IPR003661">
    <property type="entry name" value="HisK_dim/P_dom"/>
</dbReference>
<comment type="caution">
    <text evidence="16">The sequence shown here is derived from an EMBL/GenBank/DDBJ whole genome shotgun (WGS) entry which is preliminary data.</text>
</comment>
<feature type="transmembrane region" description="Helical" evidence="13">
    <location>
        <begin position="26"/>
        <end position="48"/>
    </location>
</feature>
<feature type="coiled-coil region" evidence="11">
    <location>
        <begin position="407"/>
        <end position="441"/>
    </location>
</feature>
<evidence type="ECO:0000256" key="6">
    <source>
        <dbReference type="ARBA" id="ARBA00022679"/>
    </source>
</evidence>
<evidence type="ECO:0000256" key="10">
    <source>
        <dbReference type="ARBA" id="ARBA00023136"/>
    </source>
</evidence>
<keyword evidence="11" id="KW-0175">Coiled coil</keyword>
<keyword evidence="4" id="KW-1003">Cell membrane</keyword>
<dbReference type="InterPro" id="IPR005467">
    <property type="entry name" value="His_kinase_dom"/>
</dbReference>
<dbReference type="SMART" id="SM00387">
    <property type="entry name" value="HATPase_c"/>
    <property type="match status" value="1"/>
</dbReference>
<evidence type="ECO:0000256" key="5">
    <source>
        <dbReference type="ARBA" id="ARBA00022553"/>
    </source>
</evidence>
<evidence type="ECO:0000313" key="16">
    <source>
        <dbReference type="EMBL" id="MCG7977888.1"/>
    </source>
</evidence>
<dbReference type="Proteomes" id="UP000886674">
    <property type="component" value="Unassembled WGS sequence"/>
</dbReference>
<feature type="compositionally biased region" description="Polar residues" evidence="12">
    <location>
        <begin position="707"/>
        <end position="718"/>
    </location>
</feature>
<dbReference type="GO" id="GO:0005886">
    <property type="term" value="C:plasma membrane"/>
    <property type="evidence" value="ECO:0007669"/>
    <property type="project" value="UniProtKB-SubCell"/>
</dbReference>
<dbReference type="PRINTS" id="PR00344">
    <property type="entry name" value="BCTRLSENSOR"/>
</dbReference>
<feature type="domain" description="HAMP" evidence="15">
    <location>
        <begin position="363"/>
        <end position="415"/>
    </location>
</feature>
<evidence type="ECO:0000256" key="3">
    <source>
        <dbReference type="ARBA" id="ARBA00012438"/>
    </source>
</evidence>
<dbReference type="CDD" id="cd00082">
    <property type="entry name" value="HisKA"/>
    <property type="match status" value="1"/>
</dbReference>
<comment type="catalytic activity">
    <reaction evidence="1">
        <text>ATP + protein L-histidine = ADP + protein N-phospho-L-histidine.</text>
        <dbReference type="EC" id="2.7.13.3"/>
    </reaction>
</comment>
<accession>A0A9E4NIJ4</accession>
<dbReference type="Pfam" id="PF00512">
    <property type="entry name" value="HisKA"/>
    <property type="match status" value="1"/>
</dbReference>
<dbReference type="GO" id="GO:0000155">
    <property type="term" value="F:phosphorelay sensor kinase activity"/>
    <property type="evidence" value="ECO:0007669"/>
    <property type="project" value="InterPro"/>
</dbReference>
<evidence type="ECO:0000256" key="4">
    <source>
        <dbReference type="ARBA" id="ARBA00022475"/>
    </source>
</evidence>
<dbReference type="SUPFAM" id="SSF103190">
    <property type="entry name" value="Sensory domain-like"/>
    <property type="match status" value="1"/>
</dbReference>
<dbReference type="InterPro" id="IPR004358">
    <property type="entry name" value="Sig_transdc_His_kin-like_C"/>
</dbReference>
<keyword evidence="9 13" id="KW-1133">Transmembrane helix</keyword>
<keyword evidence="6" id="KW-0808">Transferase</keyword>
<keyword evidence="5" id="KW-0597">Phosphoprotein</keyword>
<dbReference type="InterPro" id="IPR036097">
    <property type="entry name" value="HisK_dim/P_sf"/>
</dbReference>
<feature type="domain" description="Histidine kinase" evidence="14">
    <location>
        <begin position="471"/>
        <end position="684"/>
    </location>
</feature>
<organism evidence="16 17">
    <name type="scientific">Candidatus Thiodiazotropha taylori</name>
    <dbReference type="NCBI Taxonomy" id="2792791"/>
    <lineage>
        <taxon>Bacteria</taxon>
        <taxon>Pseudomonadati</taxon>
        <taxon>Pseudomonadota</taxon>
        <taxon>Gammaproteobacteria</taxon>
        <taxon>Chromatiales</taxon>
        <taxon>Sedimenticolaceae</taxon>
        <taxon>Candidatus Thiodiazotropha</taxon>
    </lineage>
</organism>
<dbReference type="InterPro" id="IPR029151">
    <property type="entry name" value="Sensor-like_sf"/>
</dbReference>
<dbReference type="PANTHER" id="PTHR43065">
    <property type="entry name" value="SENSOR HISTIDINE KINASE"/>
    <property type="match status" value="1"/>
</dbReference>
<evidence type="ECO:0000313" key="17">
    <source>
        <dbReference type="Proteomes" id="UP000886674"/>
    </source>
</evidence>
<dbReference type="PANTHER" id="PTHR43065:SF22">
    <property type="entry name" value="HISTIDINE KINASE"/>
    <property type="match status" value="1"/>
</dbReference>
<evidence type="ECO:0000256" key="2">
    <source>
        <dbReference type="ARBA" id="ARBA00004651"/>
    </source>
</evidence>
<protein>
    <recommendedName>
        <fullName evidence="3">histidine kinase</fullName>
        <ecNumber evidence="3">2.7.13.3</ecNumber>
    </recommendedName>
</protein>
<feature type="transmembrane region" description="Helical" evidence="13">
    <location>
        <begin position="336"/>
        <end position="362"/>
    </location>
</feature>
<evidence type="ECO:0000256" key="1">
    <source>
        <dbReference type="ARBA" id="ARBA00000085"/>
    </source>
</evidence>
<evidence type="ECO:0000259" key="15">
    <source>
        <dbReference type="PROSITE" id="PS50885"/>
    </source>
</evidence>
<dbReference type="Gene3D" id="3.30.565.10">
    <property type="entry name" value="Histidine kinase-like ATPase, C-terminal domain"/>
    <property type="match status" value="1"/>
</dbReference>
<dbReference type="Pfam" id="PF02518">
    <property type="entry name" value="HATPase_c"/>
    <property type="match status" value="1"/>
</dbReference>
<comment type="subcellular location">
    <subcellularLocation>
        <location evidence="2">Cell membrane</location>
        <topology evidence="2">Multi-pass membrane protein</topology>
    </subcellularLocation>
</comment>
<keyword evidence="8" id="KW-0418">Kinase</keyword>
<dbReference type="EMBL" id="JAEPCR010000025">
    <property type="protein sequence ID" value="MCG7977888.1"/>
    <property type="molecule type" value="Genomic_DNA"/>
</dbReference>
<reference evidence="16" key="1">
    <citation type="journal article" date="2021" name="Proc. Natl. Acad. Sci. U.S.A.">
        <title>Global biogeography of chemosynthetic symbionts reveals both localized and globally distributed symbiont groups. .</title>
        <authorList>
            <person name="Osvatic J.T."/>
            <person name="Wilkins L.G.E."/>
            <person name="Leibrecht L."/>
            <person name="Leray M."/>
            <person name="Zauner S."/>
            <person name="Polzin J."/>
            <person name="Camacho Y."/>
            <person name="Gros O."/>
            <person name="van Gils J.A."/>
            <person name="Eisen J.A."/>
            <person name="Petersen J.M."/>
            <person name="Yuen B."/>
        </authorList>
    </citation>
    <scope>NUCLEOTIDE SEQUENCE</scope>
    <source>
        <strain evidence="16">MAGclacostrist055</strain>
    </source>
</reference>
<dbReference type="InterPro" id="IPR033463">
    <property type="entry name" value="sCache_3"/>
</dbReference>
<evidence type="ECO:0000256" key="9">
    <source>
        <dbReference type="ARBA" id="ARBA00022989"/>
    </source>
</evidence>
<evidence type="ECO:0000256" key="8">
    <source>
        <dbReference type="ARBA" id="ARBA00022777"/>
    </source>
</evidence>
<evidence type="ECO:0000256" key="13">
    <source>
        <dbReference type="SAM" id="Phobius"/>
    </source>
</evidence>
<dbReference type="InterPro" id="IPR003660">
    <property type="entry name" value="HAMP_dom"/>
</dbReference>
<keyword evidence="10 13" id="KW-0472">Membrane</keyword>
<dbReference type="SUPFAM" id="SSF47384">
    <property type="entry name" value="Homodimeric domain of signal transducing histidine kinase"/>
    <property type="match status" value="1"/>
</dbReference>
<dbReference type="Gene3D" id="6.10.340.10">
    <property type="match status" value="1"/>
</dbReference>
<evidence type="ECO:0000259" key="14">
    <source>
        <dbReference type="PROSITE" id="PS50109"/>
    </source>
</evidence>